<dbReference type="AlphaFoldDB" id="A0A834K550"/>
<sequence>MLVPVPGRQTQKDYMARYSQPNQSQCKFDVPVGLKKFKNNILIATTAKLKLMLRDTTRCMFPNKGEIRKSYHYRKVYDFTVRKGIGAHQQSDSYWASNYFDYSQ</sequence>
<name>A0A834K550_VESPE</name>
<protein>
    <submittedName>
        <fullName evidence="1">Uncharacterized protein</fullName>
    </submittedName>
</protein>
<accession>A0A834K550</accession>
<proteinExistence type="predicted"/>
<comment type="caution">
    <text evidence="1">The sequence shown here is derived from an EMBL/GenBank/DDBJ whole genome shotgun (WGS) entry which is preliminary data.</text>
</comment>
<evidence type="ECO:0000313" key="1">
    <source>
        <dbReference type="EMBL" id="KAF7400236.1"/>
    </source>
</evidence>
<gene>
    <name evidence="1" type="ORF">H0235_015973</name>
</gene>
<keyword evidence="2" id="KW-1185">Reference proteome</keyword>
<reference evidence="1" key="1">
    <citation type="journal article" date="2020" name="G3 (Bethesda)">
        <title>High-Quality Assemblies for Three Invasive Social Wasps from the &lt;i&gt;Vespula&lt;/i&gt; Genus.</title>
        <authorList>
            <person name="Harrop T.W.R."/>
            <person name="Guhlin J."/>
            <person name="McLaughlin G.M."/>
            <person name="Permina E."/>
            <person name="Stockwell P."/>
            <person name="Gilligan J."/>
            <person name="Le Lec M.F."/>
            <person name="Gruber M.A.M."/>
            <person name="Quinn O."/>
            <person name="Lovegrove M."/>
            <person name="Duncan E.J."/>
            <person name="Remnant E.J."/>
            <person name="Van Eeckhoven J."/>
            <person name="Graham B."/>
            <person name="Knapp R.A."/>
            <person name="Langford K.W."/>
            <person name="Kronenberg Z."/>
            <person name="Press M.O."/>
            <person name="Eacker S.M."/>
            <person name="Wilson-Rankin E.E."/>
            <person name="Purcell J."/>
            <person name="Lester P.J."/>
            <person name="Dearden P.K."/>
        </authorList>
    </citation>
    <scope>NUCLEOTIDE SEQUENCE</scope>
    <source>
        <strain evidence="1">Volc-1</strain>
    </source>
</reference>
<organism evidence="1 2">
    <name type="scientific">Vespula pensylvanica</name>
    <name type="common">Western yellow jacket</name>
    <name type="synonym">Wasp</name>
    <dbReference type="NCBI Taxonomy" id="30213"/>
    <lineage>
        <taxon>Eukaryota</taxon>
        <taxon>Metazoa</taxon>
        <taxon>Ecdysozoa</taxon>
        <taxon>Arthropoda</taxon>
        <taxon>Hexapoda</taxon>
        <taxon>Insecta</taxon>
        <taxon>Pterygota</taxon>
        <taxon>Neoptera</taxon>
        <taxon>Endopterygota</taxon>
        <taxon>Hymenoptera</taxon>
        <taxon>Apocrita</taxon>
        <taxon>Aculeata</taxon>
        <taxon>Vespoidea</taxon>
        <taxon>Vespidae</taxon>
        <taxon>Vespinae</taxon>
        <taxon>Vespula</taxon>
    </lineage>
</organism>
<evidence type="ECO:0000313" key="2">
    <source>
        <dbReference type="Proteomes" id="UP000600918"/>
    </source>
</evidence>
<dbReference type="EMBL" id="JACSDY010000018">
    <property type="protein sequence ID" value="KAF7400236.1"/>
    <property type="molecule type" value="Genomic_DNA"/>
</dbReference>
<dbReference type="Proteomes" id="UP000600918">
    <property type="component" value="Unassembled WGS sequence"/>
</dbReference>